<sequence length="503" mass="57477">MMLALPQRRLTRVLTILAFFLALAVLSHIFYAPIDPKAIQSKITSGTPFSSSRPKHDPKRLHILVPATSTNHHLCQLLTSAAILGYPAPVLINWGGAEDADDYVQHLAKVEGVLDYVEALPEEQQDELVFMMDGFDAWFQLPPSLMIKRYYDVVDYAQQHNAKLYGHAALSKYNIKDTVLFGPDKLCWPGDGRRAACWAVPNSWMDERSFGPDTDHGITEHNRARWLNSGTIMGPAREIRDVFAATLQKIHDHHTTDSDQFYFANVWADQSYARRLVQLEYDRARGLNITDAEAFLHPPSPPVEEGQPPPEDEKEIPELSDDKRSEYFIGLDFSSDIWQTIAFYEDYMTWVQHNLSNRYVSSSAKSINPAHYFKLPSDLAGLSPLTALARTGDSSSIWASLPEALKSWTTLPLATNTVTKTVAPVLHFTGKKGYRELWWPRNWFWPYQKELLALLRQRGVASDGKFREPLAGAWTYREKTMGWIKWEDGLCQQYEERLRRKYA</sequence>
<proteinExistence type="predicted"/>
<gene>
    <name evidence="2" type="ORF">HMPREF1541_11132</name>
</gene>
<feature type="region of interest" description="Disordered" evidence="1">
    <location>
        <begin position="292"/>
        <end position="319"/>
    </location>
</feature>
<accession>W2S6Y5</accession>
<evidence type="ECO:0000256" key="1">
    <source>
        <dbReference type="SAM" id="MobiDB-lite"/>
    </source>
</evidence>
<dbReference type="AlphaFoldDB" id="W2S6Y5"/>
<dbReference type="VEuPathDB" id="FungiDB:HMPREF1541_11132"/>
<evidence type="ECO:0000313" key="2">
    <source>
        <dbReference type="EMBL" id="ETN43808.1"/>
    </source>
</evidence>
<dbReference type="HOGENOM" id="CLU_020425_2_0_1"/>
<dbReference type="Proteomes" id="UP000030752">
    <property type="component" value="Unassembled WGS sequence"/>
</dbReference>
<protein>
    <submittedName>
        <fullName evidence="2">Uncharacterized protein</fullName>
    </submittedName>
</protein>
<organism evidence="2 3">
    <name type="scientific">Cyphellophora europaea (strain CBS 101466)</name>
    <name type="common">Phialophora europaea</name>
    <dbReference type="NCBI Taxonomy" id="1220924"/>
    <lineage>
        <taxon>Eukaryota</taxon>
        <taxon>Fungi</taxon>
        <taxon>Dikarya</taxon>
        <taxon>Ascomycota</taxon>
        <taxon>Pezizomycotina</taxon>
        <taxon>Eurotiomycetes</taxon>
        <taxon>Chaetothyriomycetidae</taxon>
        <taxon>Chaetothyriales</taxon>
        <taxon>Cyphellophoraceae</taxon>
        <taxon>Cyphellophora</taxon>
    </lineage>
</organism>
<name>W2S6Y5_CYPE1</name>
<dbReference type="OrthoDB" id="422736at2759"/>
<evidence type="ECO:0000313" key="3">
    <source>
        <dbReference type="Proteomes" id="UP000030752"/>
    </source>
</evidence>
<dbReference type="RefSeq" id="XP_008714023.1">
    <property type="nucleotide sequence ID" value="XM_008715801.1"/>
</dbReference>
<keyword evidence="3" id="KW-1185">Reference proteome</keyword>
<dbReference type="eggNOG" id="ENOG502SM1S">
    <property type="taxonomic scope" value="Eukaryota"/>
</dbReference>
<dbReference type="PANTHER" id="PTHR36587:SF2">
    <property type="entry name" value="EXPRESSION SITE-ASSOCIATED GENE 3 (ESAG3)-LIKE PROTEIN"/>
    <property type="match status" value="1"/>
</dbReference>
<dbReference type="CDD" id="cd22997">
    <property type="entry name" value="GT_LH"/>
    <property type="match status" value="1"/>
</dbReference>
<dbReference type="InParanoid" id="W2S6Y5"/>
<dbReference type="EMBL" id="KI635847">
    <property type="protein sequence ID" value="ETN43808.1"/>
    <property type="molecule type" value="Genomic_DNA"/>
</dbReference>
<dbReference type="PANTHER" id="PTHR36587">
    <property type="entry name" value="EXPRESSION SITE-ASSOCIATED GENE 3 (ESAG3)-LIKE PROTEIN"/>
    <property type="match status" value="1"/>
</dbReference>
<reference evidence="2 3" key="1">
    <citation type="submission" date="2013-03" db="EMBL/GenBank/DDBJ databases">
        <title>The Genome Sequence of Phialophora europaea CBS 101466.</title>
        <authorList>
            <consortium name="The Broad Institute Genomics Platform"/>
            <person name="Cuomo C."/>
            <person name="de Hoog S."/>
            <person name="Gorbushina A."/>
            <person name="Walker B."/>
            <person name="Young S.K."/>
            <person name="Zeng Q."/>
            <person name="Gargeya S."/>
            <person name="Fitzgerald M."/>
            <person name="Haas B."/>
            <person name="Abouelleil A."/>
            <person name="Allen A.W."/>
            <person name="Alvarado L."/>
            <person name="Arachchi H.M."/>
            <person name="Berlin A.M."/>
            <person name="Chapman S.B."/>
            <person name="Gainer-Dewar J."/>
            <person name="Goldberg J."/>
            <person name="Griggs A."/>
            <person name="Gujja S."/>
            <person name="Hansen M."/>
            <person name="Howarth C."/>
            <person name="Imamovic A."/>
            <person name="Ireland A."/>
            <person name="Larimer J."/>
            <person name="McCowan C."/>
            <person name="Murphy C."/>
            <person name="Pearson M."/>
            <person name="Poon T.W."/>
            <person name="Priest M."/>
            <person name="Roberts A."/>
            <person name="Saif S."/>
            <person name="Shea T."/>
            <person name="Sisk P."/>
            <person name="Sykes S."/>
            <person name="Wortman J."/>
            <person name="Nusbaum C."/>
            <person name="Birren B."/>
        </authorList>
    </citation>
    <scope>NUCLEOTIDE SEQUENCE [LARGE SCALE GENOMIC DNA]</scope>
    <source>
        <strain evidence="2 3">CBS 101466</strain>
    </source>
</reference>
<dbReference type="STRING" id="1220924.W2S6Y5"/>
<dbReference type="GeneID" id="19978471"/>